<dbReference type="InterPro" id="IPR039246">
    <property type="entry name" value="Flagellar_FlgA"/>
</dbReference>
<dbReference type="Proteomes" id="UP001606099">
    <property type="component" value="Unassembled WGS sequence"/>
</dbReference>
<dbReference type="PANTHER" id="PTHR36307">
    <property type="entry name" value="FLAGELLA BASAL BODY P-RING FORMATION PROTEIN FLGA"/>
    <property type="match status" value="1"/>
</dbReference>
<proteinExistence type="inferred from homology"/>
<evidence type="ECO:0000256" key="1">
    <source>
        <dbReference type="ARBA" id="ARBA00004418"/>
    </source>
</evidence>
<dbReference type="InterPro" id="IPR017585">
    <property type="entry name" value="SAF_FlgA"/>
</dbReference>
<sequence length="246" mass="26646">MSDRRTPRPQHRSTFAALRRGLLAAGLAALSGAHAQDNTPQAWQQQLQQLAQSSAQQGLPASARLAVEIGALDPRLQLAPCQQVEPFMPPGLRMWGRTRIGLRCLQGPKRWSVTLPLQVRVWAQAWVAAQPLPMGTALTQDMLKLAEVDIADGTSNAIAAATVPLGRVLQRPLAQGEALRQDDLKRLQWFATGERVNVRTQGPGFTVDTEGQALGPGLDGQDVRVRTDAGRVVQGRAVGQRLVEMP</sequence>
<name>A0ABW7FUX8_9BURK</name>
<protein>
    <recommendedName>
        <fullName evidence="4">Flagella basal body P-ring formation protein FlgA</fullName>
    </recommendedName>
</protein>
<keyword evidence="4" id="KW-1005">Bacterial flagellum biogenesis</keyword>
<dbReference type="EMBL" id="JBIGHZ010000003">
    <property type="protein sequence ID" value="MFG6448132.1"/>
    <property type="molecule type" value="Genomic_DNA"/>
</dbReference>
<feature type="domain" description="SAF" evidence="5">
    <location>
        <begin position="123"/>
        <end position="185"/>
    </location>
</feature>
<evidence type="ECO:0000256" key="2">
    <source>
        <dbReference type="ARBA" id="ARBA00022729"/>
    </source>
</evidence>
<evidence type="ECO:0000259" key="5">
    <source>
        <dbReference type="SMART" id="SM00858"/>
    </source>
</evidence>
<evidence type="ECO:0000313" key="6">
    <source>
        <dbReference type="EMBL" id="MFG6448132.1"/>
    </source>
</evidence>
<dbReference type="RefSeq" id="WP_394460124.1">
    <property type="nucleotide sequence ID" value="NZ_JBIGHZ010000003.1"/>
</dbReference>
<keyword evidence="2 4" id="KW-0732">Signal</keyword>
<comment type="caution">
    <text evidence="6">The sequence shown here is derived from an EMBL/GenBank/DDBJ whole genome shotgun (WGS) entry which is preliminary data.</text>
</comment>
<dbReference type="CDD" id="cd11614">
    <property type="entry name" value="SAF_CpaB_FlgA_like"/>
    <property type="match status" value="1"/>
</dbReference>
<organism evidence="6 7">
    <name type="scientific">Roseateles rivi</name>
    <dbReference type="NCBI Taxonomy" id="3299028"/>
    <lineage>
        <taxon>Bacteria</taxon>
        <taxon>Pseudomonadati</taxon>
        <taxon>Pseudomonadota</taxon>
        <taxon>Betaproteobacteria</taxon>
        <taxon>Burkholderiales</taxon>
        <taxon>Sphaerotilaceae</taxon>
        <taxon>Roseateles</taxon>
    </lineage>
</organism>
<evidence type="ECO:0000256" key="4">
    <source>
        <dbReference type="RuleBase" id="RU362063"/>
    </source>
</evidence>
<gene>
    <name evidence="6" type="primary">flgA</name>
    <name evidence="6" type="ORF">ACG0Z6_07720</name>
</gene>
<accession>A0ABW7FUX8</accession>
<keyword evidence="3 4" id="KW-0574">Periplasm</keyword>
<dbReference type="SMART" id="SM00858">
    <property type="entry name" value="SAF"/>
    <property type="match status" value="1"/>
</dbReference>
<dbReference type="PANTHER" id="PTHR36307:SF1">
    <property type="entry name" value="FLAGELLA BASAL BODY P-RING FORMATION PROTEIN FLGA"/>
    <property type="match status" value="1"/>
</dbReference>
<comment type="similarity">
    <text evidence="4">Belongs to the FlgA family.</text>
</comment>
<dbReference type="NCBIfam" id="TIGR03170">
    <property type="entry name" value="flgA_cterm"/>
    <property type="match status" value="1"/>
</dbReference>
<dbReference type="InterPro" id="IPR041231">
    <property type="entry name" value="FlgA_N"/>
</dbReference>
<dbReference type="Pfam" id="PF17656">
    <property type="entry name" value="ChapFlgA_N"/>
    <property type="match status" value="1"/>
</dbReference>
<keyword evidence="6" id="KW-0966">Cell projection</keyword>
<dbReference type="Pfam" id="PF13144">
    <property type="entry name" value="ChapFlgA"/>
    <property type="match status" value="1"/>
</dbReference>
<comment type="subcellular location">
    <subcellularLocation>
        <location evidence="1 4">Periplasm</location>
    </subcellularLocation>
</comment>
<feature type="signal peptide" evidence="4">
    <location>
        <begin position="1"/>
        <end position="35"/>
    </location>
</feature>
<dbReference type="InterPro" id="IPR013974">
    <property type="entry name" value="SAF"/>
</dbReference>
<evidence type="ECO:0000256" key="3">
    <source>
        <dbReference type="ARBA" id="ARBA00022764"/>
    </source>
</evidence>
<keyword evidence="6" id="KW-0282">Flagellum</keyword>
<evidence type="ECO:0000313" key="7">
    <source>
        <dbReference type="Proteomes" id="UP001606099"/>
    </source>
</evidence>
<dbReference type="Gene3D" id="2.30.30.760">
    <property type="match status" value="1"/>
</dbReference>
<keyword evidence="6" id="KW-0969">Cilium</keyword>
<comment type="function">
    <text evidence="4">Involved in the assembly process of the P-ring formation. It may associate with FlgF on the rod constituting a structure essential for the P-ring assembly or may act as a modulator protein for the P-ring assembly.</text>
</comment>
<keyword evidence="7" id="KW-1185">Reference proteome</keyword>
<feature type="chain" id="PRO_5045012231" description="Flagella basal body P-ring formation protein FlgA" evidence="4">
    <location>
        <begin position="36"/>
        <end position="246"/>
    </location>
</feature>
<reference evidence="6 7" key="1">
    <citation type="submission" date="2024-08" db="EMBL/GenBank/DDBJ databases">
        <authorList>
            <person name="Lu H."/>
        </authorList>
    </citation>
    <scope>NUCLEOTIDE SEQUENCE [LARGE SCALE GENOMIC DNA]</scope>
    <source>
        <strain evidence="6 7">BYS180W</strain>
    </source>
</reference>
<dbReference type="Gene3D" id="3.90.1210.10">
    <property type="entry name" value="Antifreeze-like/N-acetylneuraminic acid synthase C-terminal domain"/>
    <property type="match status" value="1"/>
</dbReference>